<evidence type="ECO:0000256" key="7">
    <source>
        <dbReference type="ARBA" id="ARBA00022695"/>
    </source>
</evidence>
<accession>A0A2H0FGF8</accession>
<evidence type="ECO:0000313" key="13">
    <source>
        <dbReference type="EMBL" id="PIQ05010.1"/>
    </source>
</evidence>
<keyword evidence="8" id="KW-0547">Nucleotide-binding</keyword>
<evidence type="ECO:0000256" key="2">
    <source>
        <dbReference type="ARBA" id="ARBA00007663"/>
    </source>
</evidence>
<dbReference type="PANTHER" id="PTHR17490:SF16">
    <property type="entry name" value="THREONYLCARBAMOYL-AMP SYNTHASE"/>
    <property type="match status" value="1"/>
</dbReference>
<organism evidence="13 14">
    <name type="scientific">Candidatus Nealsonbacteria bacterium CG18_big_fil_WC_8_21_14_2_50_37_10</name>
    <dbReference type="NCBI Taxonomy" id="1974717"/>
    <lineage>
        <taxon>Bacteria</taxon>
        <taxon>Candidatus Nealsoniibacteriota</taxon>
    </lineage>
</organism>
<evidence type="ECO:0000256" key="5">
    <source>
        <dbReference type="ARBA" id="ARBA00022679"/>
    </source>
</evidence>
<dbReference type="GO" id="GO:0008033">
    <property type="term" value="P:tRNA processing"/>
    <property type="evidence" value="ECO:0007669"/>
    <property type="project" value="UniProtKB-KW"/>
</dbReference>
<evidence type="ECO:0000259" key="12">
    <source>
        <dbReference type="PROSITE" id="PS51163"/>
    </source>
</evidence>
<dbReference type="AlphaFoldDB" id="A0A2H0FGF8"/>
<evidence type="ECO:0000256" key="8">
    <source>
        <dbReference type="ARBA" id="ARBA00022741"/>
    </source>
</evidence>
<comment type="catalytic activity">
    <reaction evidence="11">
        <text>L-threonine + hydrogencarbonate + ATP = L-threonylcarbamoyladenylate + diphosphate + H2O</text>
        <dbReference type="Rhea" id="RHEA:36407"/>
        <dbReference type="ChEBI" id="CHEBI:15377"/>
        <dbReference type="ChEBI" id="CHEBI:17544"/>
        <dbReference type="ChEBI" id="CHEBI:30616"/>
        <dbReference type="ChEBI" id="CHEBI:33019"/>
        <dbReference type="ChEBI" id="CHEBI:57926"/>
        <dbReference type="ChEBI" id="CHEBI:73682"/>
        <dbReference type="EC" id="2.7.7.87"/>
    </reaction>
</comment>
<dbReference type="SUPFAM" id="SSF55821">
    <property type="entry name" value="YrdC/RibB"/>
    <property type="match status" value="1"/>
</dbReference>
<reference evidence="13 14" key="1">
    <citation type="submission" date="2017-09" db="EMBL/GenBank/DDBJ databases">
        <title>Depth-based differentiation of microbial function through sediment-hosted aquifers and enrichment of novel symbionts in the deep terrestrial subsurface.</title>
        <authorList>
            <person name="Probst A.J."/>
            <person name="Ladd B."/>
            <person name="Jarett J.K."/>
            <person name="Geller-Mcgrath D.E."/>
            <person name="Sieber C.M."/>
            <person name="Emerson J.B."/>
            <person name="Anantharaman K."/>
            <person name="Thomas B.C."/>
            <person name="Malmstrom R."/>
            <person name="Stieglmeier M."/>
            <person name="Klingl A."/>
            <person name="Woyke T."/>
            <person name="Ryan C.M."/>
            <person name="Banfield J.F."/>
        </authorList>
    </citation>
    <scope>NUCLEOTIDE SEQUENCE [LARGE SCALE GENOMIC DNA]</scope>
    <source>
        <strain evidence="13">CG18_big_fil_WC_8_21_14_2_50_37_10</strain>
    </source>
</reference>
<evidence type="ECO:0000313" key="14">
    <source>
        <dbReference type="Proteomes" id="UP000230778"/>
    </source>
</evidence>
<feature type="domain" description="YrdC-like" evidence="12">
    <location>
        <begin position="1"/>
        <end position="171"/>
    </location>
</feature>
<evidence type="ECO:0000256" key="9">
    <source>
        <dbReference type="ARBA" id="ARBA00022840"/>
    </source>
</evidence>
<dbReference type="Proteomes" id="UP000230778">
    <property type="component" value="Unassembled WGS sequence"/>
</dbReference>
<name>A0A2H0FGF8_9BACT</name>
<evidence type="ECO:0000256" key="3">
    <source>
        <dbReference type="ARBA" id="ARBA00012584"/>
    </source>
</evidence>
<comment type="similarity">
    <text evidence="2">Belongs to the SUA5 family.</text>
</comment>
<dbReference type="EC" id="2.7.7.87" evidence="3"/>
<keyword evidence="4" id="KW-0963">Cytoplasm</keyword>
<gene>
    <name evidence="13" type="ORF">COW72_03080</name>
</gene>
<protein>
    <recommendedName>
        <fullName evidence="10">L-threonylcarbamoyladenylate synthase</fullName>
        <ecNumber evidence="3">2.7.7.87</ecNumber>
    </recommendedName>
    <alternativeName>
        <fullName evidence="10">L-threonylcarbamoyladenylate synthase</fullName>
    </alternativeName>
</protein>
<evidence type="ECO:0000256" key="6">
    <source>
        <dbReference type="ARBA" id="ARBA00022694"/>
    </source>
</evidence>
<sequence>VYGLICDATNIKAVKRLLKIKRRPKNKPTPIFVKNLKMAKTLAKIDKKQEKILKAVWPGKVTTVLKRTRFRQGFGGREKIRLYGVDKKTIALRFPDYKLLNVLLKKLNCPLAETSANISGRLPLTKIKEIIKQFKIRKYQPDLAIDAGNLLNSRPSVVLDLTSWPPKILRI</sequence>
<dbReference type="EMBL" id="PCUC01000163">
    <property type="protein sequence ID" value="PIQ05010.1"/>
    <property type="molecule type" value="Genomic_DNA"/>
</dbReference>
<comment type="subcellular location">
    <subcellularLocation>
        <location evidence="1">Cytoplasm</location>
    </subcellularLocation>
</comment>
<dbReference type="InterPro" id="IPR050156">
    <property type="entry name" value="TC-AMP_synthase_SUA5"/>
</dbReference>
<dbReference type="GO" id="GO:0003725">
    <property type="term" value="F:double-stranded RNA binding"/>
    <property type="evidence" value="ECO:0007669"/>
    <property type="project" value="InterPro"/>
</dbReference>
<dbReference type="GO" id="GO:0005524">
    <property type="term" value="F:ATP binding"/>
    <property type="evidence" value="ECO:0007669"/>
    <property type="project" value="UniProtKB-KW"/>
</dbReference>
<dbReference type="InterPro" id="IPR017945">
    <property type="entry name" value="DHBP_synth_RibB-like_a/b_dom"/>
</dbReference>
<dbReference type="InterPro" id="IPR006070">
    <property type="entry name" value="Sua5-like_dom"/>
</dbReference>
<dbReference type="GO" id="GO:0006450">
    <property type="term" value="P:regulation of translational fidelity"/>
    <property type="evidence" value="ECO:0007669"/>
    <property type="project" value="TreeGrafter"/>
</dbReference>
<dbReference type="Gene3D" id="3.90.870.10">
    <property type="entry name" value="DHBP synthase"/>
    <property type="match status" value="1"/>
</dbReference>
<evidence type="ECO:0000256" key="10">
    <source>
        <dbReference type="ARBA" id="ARBA00029774"/>
    </source>
</evidence>
<keyword evidence="6" id="KW-0819">tRNA processing</keyword>
<keyword evidence="7" id="KW-0548">Nucleotidyltransferase</keyword>
<evidence type="ECO:0000256" key="11">
    <source>
        <dbReference type="ARBA" id="ARBA00048366"/>
    </source>
</evidence>
<keyword evidence="9" id="KW-0067">ATP-binding</keyword>
<evidence type="ECO:0000256" key="4">
    <source>
        <dbReference type="ARBA" id="ARBA00022490"/>
    </source>
</evidence>
<proteinExistence type="inferred from homology"/>
<dbReference type="PANTHER" id="PTHR17490">
    <property type="entry name" value="SUA5"/>
    <property type="match status" value="1"/>
</dbReference>
<comment type="caution">
    <text evidence="13">The sequence shown here is derived from an EMBL/GenBank/DDBJ whole genome shotgun (WGS) entry which is preliminary data.</text>
</comment>
<dbReference type="GO" id="GO:0061710">
    <property type="term" value="F:L-threonylcarbamoyladenylate synthase"/>
    <property type="evidence" value="ECO:0007669"/>
    <property type="project" value="UniProtKB-EC"/>
</dbReference>
<dbReference type="GO" id="GO:0005737">
    <property type="term" value="C:cytoplasm"/>
    <property type="evidence" value="ECO:0007669"/>
    <property type="project" value="UniProtKB-SubCell"/>
</dbReference>
<dbReference type="GO" id="GO:0000049">
    <property type="term" value="F:tRNA binding"/>
    <property type="evidence" value="ECO:0007669"/>
    <property type="project" value="TreeGrafter"/>
</dbReference>
<keyword evidence="5" id="KW-0808">Transferase</keyword>
<dbReference type="PROSITE" id="PS51163">
    <property type="entry name" value="YRDC"/>
    <property type="match status" value="1"/>
</dbReference>
<feature type="non-terminal residue" evidence="13">
    <location>
        <position position="1"/>
    </location>
</feature>
<dbReference type="Pfam" id="PF01300">
    <property type="entry name" value="Sua5_yciO_yrdC"/>
    <property type="match status" value="1"/>
</dbReference>
<evidence type="ECO:0000256" key="1">
    <source>
        <dbReference type="ARBA" id="ARBA00004496"/>
    </source>
</evidence>